<organism evidence="1">
    <name type="scientific">marine sediment metagenome</name>
    <dbReference type="NCBI Taxonomy" id="412755"/>
    <lineage>
        <taxon>unclassified sequences</taxon>
        <taxon>metagenomes</taxon>
        <taxon>ecological metagenomes</taxon>
    </lineage>
</organism>
<comment type="caution">
    <text evidence="1">The sequence shown here is derived from an EMBL/GenBank/DDBJ whole genome shotgun (WGS) entry which is preliminary data.</text>
</comment>
<evidence type="ECO:0000313" key="1">
    <source>
        <dbReference type="EMBL" id="KKK64445.1"/>
    </source>
</evidence>
<name>A0A0F8XTB1_9ZZZZ</name>
<proteinExistence type="predicted"/>
<dbReference type="EMBL" id="LAZR01061023">
    <property type="protein sequence ID" value="KKK64445.1"/>
    <property type="molecule type" value="Genomic_DNA"/>
</dbReference>
<sequence length="33" mass="3918">WENPLFSLKHCLSGLEECLDLIDKEKRENNTNE</sequence>
<feature type="non-terminal residue" evidence="1">
    <location>
        <position position="1"/>
    </location>
</feature>
<protein>
    <submittedName>
        <fullName evidence="1">Uncharacterized protein</fullName>
    </submittedName>
</protein>
<gene>
    <name evidence="1" type="ORF">LCGC14_2984190</name>
</gene>
<reference evidence="1" key="1">
    <citation type="journal article" date="2015" name="Nature">
        <title>Complex archaea that bridge the gap between prokaryotes and eukaryotes.</title>
        <authorList>
            <person name="Spang A."/>
            <person name="Saw J.H."/>
            <person name="Jorgensen S.L."/>
            <person name="Zaremba-Niedzwiedzka K."/>
            <person name="Martijn J."/>
            <person name="Lind A.E."/>
            <person name="van Eijk R."/>
            <person name="Schleper C."/>
            <person name="Guy L."/>
            <person name="Ettema T.J."/>
        </authorList>
    </citation>
    <scope>NUCLEOTIDE SEQUENCE</scope>
</reference>
<dbReference type="AlphaFoldDB" id="A0A0F8XTB1"/>
<accession>A0A0F8XTB1</accession>